<reference evidence="2 3" key="2">
    <citation type="journal article" date="2021" name="Curr. Genet.">
        <title>Genetic response to nitrogen starvation in the aggressive Eucalyptus foliar pathogen Teratosphaeria destructans.</title>
        <authorList>
            <person name="Havenga M."/>
            <person name="Wingfield B.D."/>
            <person name="Wingfield M.J."/>
            <person name="Dreyer L.L."/>
            <person name="Roets F."/>
            <person name="Aylward J."/>
        </authorList>
    </citation>
    <scope>NUCLEOTIDE SEQUENCE [LARGE SCALE GENOMIC DNA]</scope>
    <source>
        <strain evidence="2">CMW44962</strain>
    </source>
</reference>
<organism evidence="2 3">
    <name type="scientific">Teratosphaeria destructans</name>
    <dbReference type="NCBI Taxonomy" id="418781"/>
    <lineage>
        <taxon>Eukaryota</taxon>
        <taxon>Fungi</taxon>
        <taxon>Dikarya</taxon>
        <taxon>Ascomycota</taxon>
        <taxon>Pezizomycotina</taxon>
        <taxon>Dothideomycetes</taxon>
        <taxon>Dothideomycetidae</taxon>
        <taxon>Mycosphaerellales</taxon>
        <taxon>Teratosphaeriaceae</taxon>
        <taxon>Teratosphaeria</taxon>
    </lineage>
</organism>
<comment type="caution">
    <text evidence="2">The sequence shown here is derived from an EMBL/GenBank/DDBJ whole genome shotgun (WGS) entry which is preliminary data.</text>
</comment>
<evidence type="ECO:0000256" key="1">
    <source>
        <dbReference type="SAM" id="MobiDB-lite"/>
    </source>
</evidence>
<dbReference type="AlphaFoldDB" id="A0A9W7W3Y2"/>
<evidence type="ECO:0000313" key="3">
    <source>
        <dbReference type="Proteomes" id="UP001138500"/>
    </source>
</evidence>
<name>A0A9W7W3Y2_9PEZI</name>
<protein>
    <submittedName>
        <fullName evidence="2">Uncharacterized protein</fullName>
    </submittedName>
</protein>
<keyword evidence="3" id="KW-1185">Reference proteome</keyword>
<feature type="region of interest" description="Disordered" evidence="1">
    <location>
        <begin position="130"/>
        <end position="171"/>
    </location>
</feature>
<reference evidence="2 3" key="1">
    <citation type="journal article" date="2018" name="IMA Fungus">
        <title>IMA Genome-F 10: Nine draft genome sequences of Claviceps purpurea s.lat., including C. arundinis, C. humidiphila, and C. cf. spartinae, pseudomolecules for the pitch canker pathogen Fusarium circinatum, draft genome of Davidsoniella eucalypti, Grosmannia galeiformis, Quambalaria eucalypti, and Teratosphaeria destructans.</title>
        <authorList>
            <person name="Wingfield B.D."/>
            <person name="Liu M."/>
            <person name="Nguyen H.D."/>
            <person name="Lane F.A."/>
            <person name="Morgan S.W."/>
            <person name="De Vos L."/>
            <person name="Wilken P.M."/>
            <person name="Duong T.A."/>
            <person name="Aylward J."/>
            <person name="Coetzee M.P."/>
            <person name="Dadej K."/>
            <person name="De Beer Z.W."/>
            <person name="Findlay W."/>
            <person name="Havenga M."/>
            <person name="Kolarik M."/>
            <person name="Menzies J.G."/>
            <person name="Naidoo K."/>
            <person name="Pochopski O."/>
            <person name="Shoukouhi P."/>
            <person name="Santana Q.C."/>
            <person name="Seifert K.A."/>
            <person name="Soal N."/>
            <person name="Steenkamp E.T."/>
            <person name="Tatham C.T."/>
            <person name="van der Nest M.A."/>
            <person name="Wingfield M.J."/>
        </authorList>
    </citation>
    <scope>NUCLEOTIDE SEQUENCE [LARGE SCALE GENOMIC DNA]</scope>
    <source>
        <strain evidence="2">CMW44962</strain>
    </source>
</reference>
<dbReference type="EMBL" id="RIBY02001113">
    <property type="protein sequence ID" value="KAH9832384.1"/>
    <property type="molecule type" value="Genomic_DNA"/>
</dbReference>
<evidence type="ECO:0000313" key="2">
    <source>
        <dbReference type="EMBL" id="KAH9832384.1"/>
    </source>
</evidence>
<proteinExistence type="predicted"/>
<sequence length="220" mass="24735">MQQTENRTSHRRSRSFSLPPEDLVNVRSFLKTMPLEPSAFDSTNTASNGVELQRWPTPPELECAVFDDEPLRASVEASRNAPVQCLSTLPALPQPTVTTKIEATEQQAVSHGPAFHFSRLTSTWHGIHRPHFSRRSSKSDEEHDLPSGSSANIVQAVPEPPSDRQRRKRPSLPKLFSRFSEHDSGDDDGHVVAVYTSRSAARKRSFHFDIQDLHMPYFPG</sequence>
<gene>
    <name evidence="2" type="ORF">Tdes44962_MAKER02047</name>
</gene>
<dbReference type="Proteomes" id="UP001138500">
    <property type="component" value="Unassembled WGS sequence"/>
</dbReference>
<accession>A0A9W7W3Y2</accession>